<evidence type="ECO:0000256" key="2">
    <source>
        <dbReference type="SAM" id="MobiDB-lite"/>
    </source>
</evidence>
<evidence type="ECO:0000313" key="4">
    <source>
        <dbReference type="Proteomes" id="UP000663651"/>
    </source>
</evidence>
<dbReference type="Proteomes" id="UP000663651">
    <property type="component" value="Chromosome"/>
</dbReference>
<keyword evidence="1" id="KW-0175">Coiled coil</keyword>
<protein>
    <submittedName>
        <fullName evidence="3">Uncharacterized protein</fullName>
    </submittedName>
</protein>
<dbReference type="EMBL" id="CP071382">
    <property type="protein sequence ID" value="QSV46409.1"/>
    <property type="molecule type" value="Genomic_DNA"/>
</dbReference>
<gene>
    <name evidence="3" type="ORF">JZM60_03775</name>
</gene>
<evidence type="ECO:0000313" key="3">
    <source>
        <dbReference type="EMBL" id="QSV46409.1"/>
    </source>
</evidence>
<evidence type="ECO:0000256" key="1">
    <source>
        <dbReference type="SAM" id="Coils"/>
    </source>
</evidence>
<dbReference type="RefSeq" id="WP_207164190.1">
    <property type="nucleotide sequence ID" value="NZ_CP071382.1"/>
</dbReference>
<accession>A0ABX7Q4V2</accession>
<keyword evidence="4" id="KW-1185">Reference proteome</keyword>
<proteinExistence type="predicted"/>
<sequence length="51" mass="6174">MGDERIELDELSKEIRKVIENNRKFLDRVMDEDFEPEDGEEAKEEEVFEEL</sequence>
<organism evidence="3 4">
    <name type="scientific">Geobacter benzoatilyticus</name>
    <dbReference type="NCBI Taxonomy" id="2815309"/>
    <lineage>
        <taxon>Bacteria</taxon>
        <taxon>Pseudomonadati</taxon>
        <taxon>Thermodesulfobacteriota</taxon>
        <taxon>Desulfuromonadia</taxon>
        <taxon>Geobacterales</taxon>
        <taxon>Geobacteraceae</taxon>
        <taxon>Geobacter</taxon>
    </lineage>
</organism>
<feature type="coiled-coil region" evidence="1">
    <location>
        <begin position="1"/>
        <end position="28"/>
    </location>
</feature>
<reference evidence="3 4" key="1">
    <citation type="submission" date="2021-03" db="EMBL/GenBank/DDBJ databases">
        <title>Geobacter metallireducens gen. nov. sp. nov., a microorganism capable of coupling the complete oxidation of organic compounds to the reduction of iron and other metals.</title>
        <authorList>
            <person name="Li Y."/>
        </authorList>
    </citation>
    <scope>NUCLEOTIDE SEQUENCE [LARGE SCALE GENOMIC DNA]</scope>
    <source>
        <strain evidence="3 4">Jerry-YX</strain>
    </source>
</reference>
<name>A0ABX7Q4V2_9BACT</name>
<feature type="region of interest" description="Disordered" evidence="2">
    <location>
        <begin position="32"/>
        <end position="51"/>
    </location>
</feature>